<dbReference type="EMBL" id="JARTLD010000017">
    <property type="protein sequence ID" value="MED5017166.1"/>
    <property type="molecule type" value="Genomic_DNA"/>
</dbReference>
<dbReference type="Proteomes" id="UP001343257">
    <property type="component" value="Unassembled WGS sequence"/>
</dbReference>
<gene>
    <name evidence="1" type="ORF">P9847_07560</name>
</gene>
<sequence>MAQHISNNRINQLPIALSGIIHEAAINGIRLSIFNPSVASKICEMPLLP</sequence>
<evidence type="ECO:0000313" key="1">
    <source>
        <dbReference type="EMBL" id="MED5017166.1"/>
    </source>
</evidence>
<keyword evidence="2" id="KW-1185">Reference proteome</keyword>
<name>A0ABU6PQL2_9BACL</name>
<accession>A0ABU6PQL2</accession>
<reference evidence="1 2" key="1">
    <citation type="submission" date="2023-03" db="EMBL/GenBank/DDBJ databases">
        <title>Bacillus Genome Sequencing.</title>
        <authorList>
            <person name="Dunlap C."/>
        </authorList>
    </citation>
    <scope>NUCLEOTIDE SEQUENCE [LARGE SCALE GENOMIC DNA]</scope>
    <source>
        <strain evidence="1 2">NRS-52</strain>
    </source>
</reference>
<comment type="caution">
    <text evidence="1">The sequence shown here is derived from an EMBL/GenBank/DDBJ whole genome shotgun (WGS) entry which is preliminary data.</text>
</comment>
<evidence type="ECO:0000313" key="2">
    <source>
        <dbReference type="Proteomes" id="UP001343257"/>
    </source>
</evidence>
<dbReference type="RefSeq" id="WP_164766579.1">
    <property type="nucleotide sequence ID" value="NZ_BIMK01000007.1"/>
</dbReference>
<proteinExistence type="predicted"/>
<organism evidence="1 2">
    <name type="scientific">Paenibacillus chibensis</name>
    <dbReference type="NCBI Taxonomy" id="59846"/>
    <lineage>
        <taxon>Bacteria</taxon>
        <taxon>Bacillati</taxon>
        <taxon>Bacillota</taxon>
        <taxon>Bacilli</taxon>
        <taxon>Bacillales</taxon>
        <taxon>Paenibacillaceae</taxon>
        <taxon>Paenibacillus</taxon>
    </lineage>
</organism>
<protein>
    <submittedName>
        <fullName evidence="1">Uncharacterized protein</fullName>
    </submittedName>
</protein>